<feature type="compositionally biased region" description="Low complexity" evidence="1">
    <location>
        <begin position="7"/>
        <end position="26"/>
    </location>
</feature>
<evidence type="ECO:0000313" key="2">
    <source>
        <dbReference type="EMBL" id="SPD02787.1"/>
    </source>
</evidence>
<feature type="region of interest" description="Disordered" evidence="1">
    <location>
        <begin position="1"/>
        <end position="28"/>
    </location>
</feature>
<evidence type="ECO:0000256" key="1">
    <source>
        <dbReference type="SAM" id="MobiDB-lite"/>
    </source>
</evidence>
<organism evidence="2">
    <name type="scientific">Fagus sylvatica</name>
    <name type="common">Beechnut</name>
    <dbReference type="NCBI Taxonomy" id="28930"/>
    <lineage>
        <taxon>Eukaryota</taxon>
        <taxon>Viridiplantae</taxon>
        <taxon>Streptophyta</taxon>
        <taxon>Embryophyta</taxon>
        <taxon>Tracheophyta</taxon>
        <taxon>Spermatophyta</taxon>
        <taxon>Magnoliopsida</taxon>
        <taxon>eudicotyledons</taxon>
        <taxon>Gunneridae</taxon>
        <taxon>Pentapetalae</taxon>
        <taxon>rosids</taxon>
        <taxon>fabids</taxon>
        <taxon>Fagales</taxon>
        <taxon>Fagaceae</taxon>
        <taxon>Fagus</taxon>
    </lineage>
</organism>
<sequence length="41" mass="4111">MVMATVSLSSLSSSSSASFAASSSSSDHCWVSVDEVAVGEK</sequence>
<name>A0A2N9GK01_FAGSY</name>
<proteinExistence type="predicted"/>
<dbReference type="AlphaFoldDB" id="A0A2N9GK01"/>
<protein>
    <submittedName>
        <fullName evidence="2">Uncharacterized protein</fullName>
    </submittedName>
</protein>
<reference evidence="2" key="1">
    <citation type="submission" date="2018-02" db="EMBL/GenBank/DDBJ databases">
        <authorList>
            <person name="Cohen D.B."/>
            <person name="Kent A.D."/>
        </authorList>
    </citation>
    <scope>NUCLEOTIDE SEQUENCE</scope>
</reference>
<accession>A0A2N9GK01</accession>
<gene>
    <name evidence="2" type="ORF">FSB_LOCUS30669</name>
</gene>
<dbReference type="EMBL" id="OIVN01002336">
    <property type="protein sequence ID" value="SPD02787.1"/>
    <property type="molecule type" value="Genomic_DNA"/>
</dbReference>